<protein>
    <recommendedName>
        <fullName evidence="3 10">Glucose-1-phosphate thymidylyltransferase</fullName>
        <ecNumber evidence="3 10">2.7.7.24</ecNumber>
    </recommendedName>
</protein>
<evidence type="ECO:0000256" key="1">
    <source>
        <dbReference type="ARBA" id="ARBA00001946"/>
    </source>
</evidence>
<dbReference type="RefSeq" id="WP_064596866.1">
    <property type="nucleotide sequence ID" value="NZ_CP134782.1"/>
</dbReference>
<keyword evidence="7 10" id="KW-0460">Magnesium</keyword>
<comment type="similarity">
    <text evidence="2 10">Belongs to the glucose-1-phosphate thymidylyltransferase family.</text>
</comment>
<dbReference type="GO" id="GO:0046872">
    <property type="term" value="F:metal ion binding"/>
    <property type="evidence" value="ECO:0007669"/>
    <property type="project" value="UniProtKB-KW"/>
</dbReference>
<keyword evidence="6 10" id="KW-0479">Metal-binding</keyword>
<dbReference type="InterPro" id="IPR005835">
    <property type="entry name" value="NTP_transferase_dom"/>
</dbReference>
<dbReference type="Pfam" id="PF00483">
    <property type="entry name" value="NTP_transferase"/>
    <property type="match status" value="1"/>
</dbReference>
<dbReference type="Proteomes" id="UP000078225">
    <property type="component" value="Unassembled WGS sequence"/>
</dbReference>
<evidence type="ECO:0000313" key="12">
    <source>
        <dbReference type="EMBL" id="OAT77458.1"/>
    </source>
</evidence>
<keyword evidence="13" id="KW-1185">Reference proteome</keyword>
<dbReference type="CDD" id="cd02538">
    <property type="entry name" value="G1P_TT_short"/>
    <property type="match status" value="1"/>
</dbReference>
<evidence type="ECO:0000256" key="8">
    <source>
        <dbReference type="ARBA" id="ARBA00037065"/>
    </source>
</evidence>
<evidence type="ECO:0000256" key="10">
    <source>
        <dbReference type="RuleBase" id="RU003706"/>
    </source>
</evidence>
<sequence>MKGIILAGGTGTRLHPITRGVSKQLLPVYDKPMIYYPLSVLMLAKIRDILIITTPEDKPYFQRLLGSGDEFGVHLSYAEQPSPDGLAQAFLIGETFLDGDASCLVLGDNIFFGQGFSPKLHHAASRKQGATVFGYQVMDPERFGVVDFDDNFRALSIEEKPQKPKSNWAVTGLYFYDNKVVDYARQVKPSPRGELEITSINQIYLEQGELSVEKLGRGFAWLDTGTHDSLLEASSFVQTVEKRQGFKIACLEEIAWRNGWLDDDDVRRAAQALAKTGYGQYLQELLRGYSRKR</sequence>
<evidence type="ECO:0000256" key="7">
    <source>
        <dbReference type="ARBA" id="ARBA00022842"/>
    </source>
</evidence>
<dbReference type="AlphaFoldDB" id="A0A1B7L584"/>
<dbReference type="Gene3D" id="3.90.550.10">
    <property type="entry name" value="Spore Coat Polysaccharide Biosynthesis Protein SpsA, Chain A"/>
    <property type="match status" value="1"/>
</dbReference>
<comment type="catalytic activity">
    <reaction evidence="9 10">
        <text>dTTP + alpha-D-glucose 1-phosphate + H(+) = dTDP-alpha-D-glucose + diphosphate</text>
        <dbReference type="Rhea" id="RHEA:15225"/>
        <dbReference type="ChEBI" id="CHEBI:15378"/>
        <dbReference type="ChEBI" id="CHEBI:33019"/>
        <dbReference type="ChEBI" id="CHEBI:37568"/>
        <dbReference type="ChEBI" id="CHEBI:57477"/>
        <dbReference type="ChEBI" id="CHEBI:58601"/>
        <dbReference type="EC" id="2.7.7.24"/>
    </reaction>
</comment>
<dbReference type="InterPro" id="IPR005907">
    <property type="entry name" value="G1P_thy_trans_s"/>
</dbReference>
<evidence type="ECO:0000256" key="9">
    <source>
        <dbReference type="ARBA" id="ARBA00049336"/>
    </source>
</evidence>
<name>A0A1B7L584_9ENTR</name>
<dbReference type="OrthoDB" id="9803871at2"/>
<evidence type="ECO:0000313" key="13">
    <source>
        <dbReference type="Proteomes" id="UP000078225"/>
    </source>
</evidence>
<dbReference type="PANTHER" id="PTHR43532">
    <property type="entry name" value="GLUCOSE-1-PHOSPHATE THYMIDYLYLTRANSFERASE"/>
    <property type="match status" value="1"/>
</dbReference>
<organism evidence="12 13">
    <name type="scientific">Mangrovibacter phragmitis</name>
    <dbReference type="NCBI Taxonomy" id="1691903"/>
    <lineage>
        <taxon>Bacteria</taxon>
        <taxon>Pseudomonadati</taxon>
        <taxon>Pseudomonadota</taxon>
        <taxon>Gammaproteobacteria</taxon>
        <taxon>Enterobacterales</taxon>
        <taxon>Enterobacteriaceae</taxon>
        <taxon>Mangrovibacter</taxon>
    </lineage>
</organism>
<gene>
    <name evidence="12" type="ORF">A9B99_21425</name>
</gene>
<dbReference type="SUPFAM" id="SSF53448">
    <property type="entry name" value="Nucleotide-diphospho-sugar transferases"/>
    <property type="match status" value="1"/>
</dbReference>
<comment type="cofactor">
    <cofactor evidence="1">
        <name>Mg(2+)</name>
        <dbReference type="ChEBI" id="CHEBI:18420"/>
    </cofactor>
</comment>
<dbReference type="FunFam" id="3.90.550.10:FF:000023">
    <property type="entry name" value="Glucose-1-phosphate thymidylyltransferase"/>
    <property type="match status" value="1"/>
</dbReference>
<reference evidence="13" key="1">
    <citation type="submission" date="2016-05" db="EMBL/GenBank/DDBJ databases">
        <authorList>
            <person name="Behera P."/>
            <person name="Vaishampayan P."/>
            <person name="Singh N."/>
            <person name="Raina V."/>
            <person name="Suar M."/>
            <person name="Pattnaik A."/>
            <person name="Rastogi G."/>
        </authorList>
    </citation>
    <scope>NUCLEOTIDE SEQUENCE [LARGE SCALE GENOMIC DNA]</scope>
    <source>
        <strain evidence="13">MP23</strain>
    </source>
</reference>
<feature type="domain" description="Nucleotidyl transferase" evidence="11">
    <location>
        <begin position="2"/>
        <end position="238"/>
    </location>
</feature>
<evidence type="ECO:0000256" key="2">
    <source>
        <dbReference type="ARBA" id="ARBA00010480"/>
    </source>
</evidence>
<dbReference type="EMBL" id="LYRP01000008">
    <property type="protein sequence ID" value="OAT77458.1"/>
    <property type="molecule type" value="Genomic_DNA"/>
</dbReference>
<evidence type="ECO:0000256" key="3">
    <source>
        <dbReference type="ARBA" id="ARBA00012461"/>
    </source>
</evidence>
<keyword evidence="4 10" id="KW-0808">Transferase</keyword>
<comment type="function">
    <text evidence="8 10">Catalyzes the formation of dTDP-glucose, from dTTP and glucose 1-phosphate, as well as its pyrophosphorolysis.</text>
</comment>
<dbReference type="GO" id="GO:0008879">
    <property type="term" value="F:glucose-1-phosphate thymidylyltransferase activity"/>
    <property type="evidence" value="ECO:0007669"/>
    <property type="project" value="UniProtKB-EC"/>
</dbReference>
<dbReference type="STRING" id="1691903.A9B99_21425"/>
<evidence type="ECO:0000259" key="11">
    <source>
        <dbReference type="Pfam" id="PF00483"/>
    </source>
</evidence>
<dbReference type="NCBIfam" id="TIGR01207">
    <property type="entry name" value="rmlA"/>
    <property type="match status" value="1"/>
</dbReference>
<evidence type="ECO:0000256" key="4">
    <source>
        <dbReference type="ARBA" id="ARBA00022679"/>
    </source>
</evidence>
<dbReference type="EC" id="2.7.7.24" evidence="3 10"/>
<accession>A0A1B7L584</accession>
<comment type="caution">
    <text evidence="12">The sequence shown here is derived from an EMBL/GenBank/DDBJ whole genome shotgun (WGS) entry which is preliminary data.</text>
</comment>
<evidence type="ECO:0000256" key="6">
    <source>
        <dbReference type="ARBA" id="ARBA00022723"/>
    </source>
</evidence>
<dbReference type="InterPro" id="IPR029044">
    <property type="entry name" value="Nucleotide-diphossugar_trans"/>
</dbReference>
<keyword evidence="5 10" id="KW-0548">Nucleotidyltransferase</keyword>
<dbReference type="PANTHER" id="PTHR43532:SF4">
    <property type="entry name" value="GLUCOSE-1-PHOSPHATE THYMIDYLYLTRANSFERASE 2"/>
    <property type="match status" value="1"/>
</dbReference>
<proteinExistence type="inferred from homology"/>
<evidence type="ECO:0000256" key="5">
    <source>
        <dbReference type="ARBA" id="ARBA00022695"/>
    </source>
</evidence>